<dbReference type="InterPro" id="IPR012337">
    <property type="entry name" value="RNaseH-like_sf"/>
</dbReference>
<dbReference type="InterPro" id="IPR001584">
    <property type="entry name" value="Integrase_cat-core"/>
</dbReference>
<evidence type="ECO:0000256" key="1">
    <source>
        <dbReference type="ARBA" id="ARBA00002286"/>
    </source>
</evidence>
<dbReference type="GO" id="GO:0006313">
    <property type="term" value="P:DNA transposition"/>
    <property type="evidence" value="ECO:0007669"/>
    <property type="project" value="InterPro"/>
</dbReference>
<dbReference type="GO" id="GO:0015074">
    <property type="term" value="P:DNA integration"/>
    <property type="evidence" value="ECO:0007669"/>
    <property type="project" value="InterPro"/>
</dbReference>
<dbReference type="PANTHER" id="PTHR46889">
    <property type="entry name" value="TRANSPOSASE INSF FOR INSERTION SEQUENCE IS3B-RELATED"/>
    <property type="match status" value="1"/>
</dbReference>
<dbReference type="Pfam" id="PF13276">
    <property type="entry name" value="HTH_21"/>
    <property type="match status" value="1"/>
</dbReference>
<dbReference type="InterPro" id="IPR025948">
    <property type="entry name" value="HTH-like_dom"/>
</dbReference>
<dbReference type="InterPro" id="IPR048020">
    <property type="entry name" value="Transpos_IS3"/>
</dbReference>
<feature type="domain" description="Integrase catalytic" evidence="3">
    <location>
        <begin position="241"/>
        <end position="408"/>
    </location>
</feature>
<dbReference type="InterPro" id="IPR009057">
    <property type="entry name" value="Homeodomain-like_sf"/>
</dbReference>
<dbReference type="SUPFAM" id="SSF53098">
    <property type="entry name" value="Ribonuclease H-like"/>
    <property type="match status" value="1"/>
</dbReference>
<dbReference type="PROSITE" id="PS50994">
    <property type="entry name" value="INTEGRASE"/>
    <property type="match status" value="1"/>
</dbReference>
<evidence type="ECO:0000256" key="2">
    <source>
        <dbReference type="SAM" id="Coils"/>
    </source>
</evidence>
<dbReference type="PANTHER" id="PTHR46889:SF4">
    <property type="entry name" value="TRANSPOSASE INSO FOR INSERTION SEQUENCE ELEMENT IS911B-RELATED"/>
    <property type="match status" value="1"/>
</dbReference>
<evidence type="ECO:0000313" key="4">
    <source>
        <dbReference type="EMBL" id="MBD8869307.1"/>
    </source>
</evidence>
<dbReference type="Pfam" id="PF00665">
    <property type="entry name" value="rve"/>
    <property type="match status" value="1"/>
</dbReference>
<evidence type="ECO:0000313" key="5">
    <source>
        <dbReference type="Proteomes" id="UP000616839"/>
    </source>
</evidence>
<protein>
    <submittedName>
        <fullName evidence="4">IS3 family transposase</fullName>
    </submittedName>
</protein>
<accession>A0A927K2I3</accession>
<dbReference type="InterPro" id="IPR002514">
    <property type="entry name" value="Transposase_8"/>
</dbReference>
<dbReference type="SUPFAM" id="SSF46689">
    <property type="entry name" value="Homeodomain-like"/>
    <property type="match status" value="1"/>
</dbReference>
<gene>
    <name evidence="4" type="ORF">IE331_06695</name>
</gene>
<dbReference type="InterPro" id="IPR036397">
    <property type="entry name" value="RNaseH_sf"/>
</dbReference>
<dbReference type="AlphaFoldDB" id="A0A927K2I3"/>
<dbReference type="Proteomes" id="UP000616839">
    <property type="component" value="Unassembled WGS sequence"/>
</dbReference>
<comment type="function">
    <text evidence="1">Involved in the transposition of the insertion sequence.</text>
</comment>
<keyword evidence="2" id="KW-0175">Coiled coil</keyword>
<reference evidence="4" key="1">
    <citation type="submission" date="2020-09" db="EMBL/GenBank/DDBJ databases">
        <title>Nocardioides sp. strain MJB4 16S ribosomal RNA gene Genome sequencing and assembly.</title>
        <authorList>
            <person name="Kim I."/>
        </authorList>
    </citation>
    <scope>NUCLEOTIDE SEQUENCE</scope>
    <source>
        <strain evidence="4">MJB4</strain>
    </source>
</reference>
<organism evidence="4 5">
    <name type="scientific">Nocardioides donggukensis</name>
    <dbReference type="NCBI Taxonomy" id="2774019"/>
    <lineage>
        <taxon>Bacteria</taxon>
        <taxon>Bacillati</taxon>
        <taxon>Actinomycetota</taxon>
        <taxon>Actinomycetes</taxon>
        <taxon>Propionibacteriales</taxon>
        <taxon>Nocardioidaceae</taxon>
        <taxon>Nocardioides</taxon>
    </lineage>
</organism>
<dbReference type="InterPro" id="IPR036388">
    <property type="entry name" value="WH-like_DNA-bd_sf"/>
</dbReference>
<dbReference type="Gene3D" id="3.30.420.10">
    <property type="entry name" value="Ribonuclease H-like superfamily/Ribonuclease H"/>
    <property type="match status" value="1"/>
</dbReference>
<name>A0A927K2I3_9ACTN</name>
<dbReference type="InterPro" id="IPR050900">
    <property type="entry name" value="Transposase_IS3/IS150/IS904"/>
</dbReference>
<evidence type="ECO:0000259" key="3">
    <source>
        <dbReference type="PROSITE" id="PS50994"/>
    </source>
</evidence>
<proteinExistence type="predicted"/>
<dbReference type="Gene3D" id="1.10.10.10">
    <property type="entry name" value="Winged helix-like DNA-binding domain superfamily/Winged helix DNA-binding domain"/>
    <property type="match status" value="1"/>
</dbReference>
<sequence length="425" mass="47473">MPAPKKYPVEMRDRAIRLVEDLLADPDLGLSVTGACSRVSEQLGINRDTLRGWVKQAQIDAGTKPGLSSDQQRRLKELEAENRELRRANAILKTASGFLRGGARPPIATLVRFIDEHRHDTVDGREFGVEPICRVLTEHGCKIAPATYWAHAKRPTSARAVRDAELIVEIRRVHGANYGVYGARKVWRQLNREGIAVARCTVERLMAAEGLTGAVRGAAKRTTRPDPAAPRPEDLVERQFVAARPNQLWVVDFTYVATWSGFVYVAFCVDVFARVITGWRVSRSMTTDLVLDALEMGIWQRQRQGHDIQGLVHHSDAGSQYTSIRYTERLAEAGAKPSIGSVGDSYDNATAESIIGLFKTEVIRRRGPWRTLDDVEIATLEWVDWFNNRRLFEALGNVPPAEAETNHYLTAATAETLEMSEPSLH</sequence>
<dbReference type="GO" id="GO:0003677">
    <property type="term" value="F:DNA binding"/>
    <property type="evidence" value="ECO:0007669"/>
    <property type="project" value="InterPro"/>
</dbReference>
<feature type="coiled-coil region" evidence="2">
    <location>
        <begin position="68"/>
        <end position="95"/>
    </location>
</feature>
<dbReference type="NCBIfam" id="NF033516">
    <property type="entry name" value="transpos_IS3"/>
    <property type="match status" value="1"/>
</dbReference>
<comment type="caution">
    <text evidence="4">The sequence shown here is derived from an EMBL/GenBank/DDBJ whole genome shotgun (WGS) entry which is preliminary data.</text>
</comment>
<dbReference type="EMBL" id="JACYXZ010000002">
    <property type="protein sequence ID" value="MBD8869307.1"/>
    <property type="molecule type" value="Genomic_DNA"/>
</dbReference>
<dbReference type="GO" id="GO:0004803">
    <property type="term" value="F:transposase activity"/>
    <property type="evidence" value="ECO:0007669"/>
    <property type="project" value="InterPro"/>
</dbReference>
<dbReference type="Pfam" id="PF13333">
    <property type="entry name" value="rve_2"/>
    <property type="match status" value="1"/>
</dbReference>
<keyword evidence="5" id="KW-1185">Reference proteome</keyword>
<dbReference type="RefSeq" id="WP_192141909.1">
    <property type="nucleotide sequence ID" value="NZ_JACYXZ010000002.1"/>
</dbReference>
<dbReference type="Pfam" id="PF01527">
    <property type="entry name" value="HTH_Tnp_1"/>
    <property type="match status" value="1"/>
</dbReference>